<dbReference type="GO" id="GO:0008270">
    <property type="term" value="F:zinc ion binding"/>
    <property type="evidence" value="ECO:0007669"/>
    <property type="project" value="InterPro"/>
</dbReference>
<dbReference type="SMART" id="SM00906">
    <property type="entry name" value="Fungal_trans"/>
    <property type="match status" value="1"/>
</dbReference>
<dbReference type="InterPro" id="IPR036864">
    <property type="entry name" value="Zn2-C6_fun-type_DNA-bd_sf"/>
</dbReference>
<dbReference type="AlphaFoldDB" id="A0AAJ0BTL0"/>
<dbReference type="PROSITE" id="PS50048">
    <property type="entry name" value="ZN2_CY6_FUNGAL_2"/>
    <property type="match status" value="1"/>
</dbReference>
<keyword evidence="7" id="KW-0539">Nucleus</keyword>
<dbReference type="Pfam" id="PF04082">
    <property type="entry name" value="Fungal_trans"/>
    <property type="match status" value="1"/>
</dbReference>
<keyword evidence="5" id="KW-0238">DNA-binding</keyword>
<dbReference type="Gene3D" id="4.10.240.10">
    <property type="entry name" value="Zn(2)-C6 fungal-type DNA-binding domain"/>
    <property type="match status" value="1"/>
</dbReference>
<keyword evidence="11" id="KW-1185">Reference proteome</keyword>
<evidence type="ECO:0000256" key="3">
    <source>
        <dbReference type="ARBA" id="ARBA00022833"/>
    </source>
</evidence>
<evidence type="ECO:0000256" key="2">
    <source>
        <dbReference type="ARBA" id="ARBA00022723"/>
    </source>
</evidence>
<keyword evidence="2" id="KW-0479">Metal-binding</keyword>
<dbReference type="GO" id="GO:0000981">
    <property type="term" value="F:DNA-binding transcription factor activity, RNA polymerase II-specific"/>
    <property type="evidence" value="ECO:0007669"/>
    <property type="project" value="InterPro"/>
</dbReference>
<keyword evidence="3" id="KW-0862">Zinc</keyword>
<evidence type="ECO:0000256" key="1">
    <source>
        <dbReference type="ARBA" id="ARBA00004123"/>
    </source>
</evidence>
<proteinExistence type="predicted"/>
<dbReference type="GO" id="GO:0006351">
    <property type="term" value="P:DNA-templated transcription"/>
    <property type="evidence" value="ECO:0007669"/>
    <property type="project" value="InterPro"/>
</dbReference>
<feature type="compositionally biased region" description="Low complexity" evidence="8">
    <location>
        <begin position="174"/>
        <end position="186"/>
    </location>
</feature>
<feature type="compositionally biased region" description="Polar residues" evidence="8">
    <location>
        <begin position="121"/>
        <end position="136"/>
    </location>
</feature>
<dbReference type="SUPFAM" id="SSF57701">
    <property type="entry name" value="Zn2/Cys6 DNA-binding domain"/>
    <property type="match status" value="1"/>
</dbReference>
<dbReference type="PROSITE" id="PS00463">
    <property type="entry name" value="ZN2_CY6_FUNGAL_1"/>
    <property type="match status" value="1"/>
</dbReference>
<dbReference type="GeneID" id="85308486"/>
<organism evidence="10 11">
    <name type="scientific">Phialemonium atrogriseum</name>
    <dbReference type="NCBI Taxonomy" id="1093897"/>
    <lineage>
        <taxon>Eukaryota</taxon>
        <taxon>Fungi</taxon>
        <taxon>Dikarya</taxon>
        <taxon>Ascomycota</taxon>
        <taxon>Pezizomycotina</taxon>
        <taxon>Sordariomycetes</taxon>
        <taxon>Sordariomycetidae</taxon>
        <taxon>Cephalothecales</taxon>
        <taxon>Cephalothecaceae</taxon>
        <taxon>Phialemonium</taxon>
    </lineage>
</organism>
<reference evidence="10" key="1">
    <citation type="submission" date="2023-06" db="EMBL/GenBank/DDBJ databases">
        <title>Genome-scale phylogeny and comparative genomics of the fungal order Sordariales.</title>
        <authorList>
            <consortium name="Lawrence Berkeley National Laboratory"/>
            <person name="Hensen N."/>
            <person name="Bonometti L."/>
            <person name="Westerberg I."/>
            <person name="Brannstrom I.O."/>
            <person name="Guillou S."/>
            <person name="Cros-Aarteil S."/>
            <person name="Calhoun S."/>
            <person name="Haridas S."/>
            <person name="Kuo A."/>
            <person name="Mondo S."/>
            <person name="Pangilinan J."/>
            <person name="Riley R."/>
            <person name="Labutti K."/>
            <person name="Andreopoulos B."/>
            <person name="Lipzen A."/>
            <person name="Chen C."/>
            <person name="Yanf M."/>
            <person name="Daum C."/>
            <person name="Ng V."/>
            <person name="Clum A."/>
            <person name="Steindorff A."/>
            <person name="Ohm R."/>
            <person name="Martin F."/>
            <person name="Silar P."/>
            <person name="Natvig D."/>
            <person name="Lalanne C."/>
            <person name="Gautier V."/>
            <person name="Ament-Velasquez S.L."/>
            <person name="Kruys A."/>
            <person name="Hutchinson M.I."/>
            <person name="Powell A.J."/>
            <person name="Barry K."/>
            <person name="Miller A.N."/>
            <person name="Grigoriev I.V."/>
            <person name="Debuchy R."/>
            <person name="Gladieux P."/>
            <person name="Thoren M.H."/>
            <person name="Johannesson H."/>
        </authorList>
    </citation>
    <scope>NUCLEOTIDE SEQUENCE</scope>
    <source>
        <strain evidence="10">8032-3</strain>
    </source>
</reference>
<dbReference type="InterPro" id="IPR007219">
    <property type="entry name" value="XnlR_reg_dom"/>
</dbReference>
<dbReference type="GO" id="GO:0005634">
    <property type="term" value="C:nucleus"/>
    <property type="evidence" value="ECO:0007669"/>
    <property type="project" value="UniProtKB-SubCell"/>
</dbReference>
<dbReference type="EMBL" id="MU839023">
    <property type="protein sequence ID" value="KAK1763981.1"/>
    <property type="molecule type" value="Genomic_DNA"/>
</dbReference>
<keyword evidence="6" id="KW-0804">Transcription</keyword>
<evidence type="ECO:0000313" key="11">
    <source>
        <dbReference type="Proteomes" id="UP001244011"/>
    </source>
</evidence>
<comment type="caution">
    <text evidence="10">The sequence shown here is derived from an EMBL/GenBank/DDBJ whole genome shotgun (WGS) entry which is preliminary data.</text>
</comment>
<feature type="region of interest" description="Disordered" evidence="8">
    <location>
        <begin position="706"/>
        <end position="755"/>
    </location>
</feature>
<protein>
    <submittedName>
        <fullName evidence="10">Fungal-specific transcription factor domain-containing protein</fullName>
    </submittedName>
</protein>
<dbReference type="CDD" id="cd12148">
    <property type="entry name" value="fungal_TF_MHR"/>
    <property type="match status" value="1"/>
</dbReference>
<dbReference type="InterPro" id="IPR051615">
    <property type="entry name" value="Transcr_Regulatory_Elem"/>
</dbReference>
<dbReference type="SMART" id="SM00066">
    <property type="entry name" value="GAL4"/>
    <property type="match status" value="1"/>
</dbReference>
<gene>
    <name evidence="10" type="ORF">QBC33DRAFT_478737</name>
</gene>
<dbReference type="GO" id="GO:0003677">
    <property type="term" value="F:DNA binding"/>
    <property type="evidence" value="ECO:0007669"/>
    <property type="project" value="UniProtKB-KW"/>
</dbReference>
<dbReference type="PANTHER" id="PTHR31313:SF77">
    <property type="entry name" value="ZN(II)2CYS6 TRANSCRIPTION FACTOR (EUROFUNG)"/>
    <property type="match status" value="1"/>
</dbReference>
<evidence type="ECO:0000256" key="6">
    <source>
        <dbReference type="ARBA" id="ARBA00023163"/>
    </source>
</evidence>
<feature type="compositionally biased region" description="Acidic residues" evidence="8">
    <location>
        <begin position="154"/>
        <end position="164"/>
    </location>
</feature>
<evidence type="ECO:0000256" key="4">
    <source>
        <dbReference type="ARBA" id="ARBA00023015"/>
    </source>
</evidence>
<sequence>MRNAKHITTACLRCRRRKVKCDGQPTCLNCSISNQECLYLVNSDKRRTSNKVTTSLRQRLSQLEDTLRAHDIELPPPSPTYLSRSIPSSASNLEQNNNLSSQRRGSVVGEVPATDPRRSSRGMSPTFETSQQSPSRRSPETKQPDPASQQMFLADDESDSECDDERPPTPPHNNPRNAQNPQQRGQVPLQRGRRVSLETPCDAHPGADDDMASSLTARMGSLQIAEDGQLRYYGPTSNLHISRNGLQGISRSSIRHVASEGKAVLGRAGLDHPVLPSVEIHLAKLYFAWEDPAIHVVDEDIYFEARRAWLDGNTTPYYSETLNNAICAIGACLASGESLGVPEPAPEFFSLRGKALLDIEMDSPTVATVQALVVMSALEAAFTRDARGWLYSGMALRLSVDLGLHLDLADHCRSGMLSPRDVEARRTTFWGVFIHDSMWSVYVGRPWAAGVQYISTPRPPRDLDKVRMQTWNRYPAADSQSVPSGEGVFNPLESCTDATISLCELMRKVNRTLYSGQRMDIKALVTFLTKMKNEFKGWLDNLHAELEVDPYSTTNTYTPGVLQLHMQYNAALVAFLRPYLPRDNQPWHNSLTSAEDTAVLNTVEADCVAAAHRMTDILRCYRRQHTLRYTNIQIVHIIFTCCLVHIYNGCNRASPPQDESSRTSLDDLQFCCQALGEIGRCYGNATRALEVIILFKGEWQRRAAPRRSGARVVHGKSPAESNNSGLARMGHDESRQTGRFSTGAEEGRRAASASDPAVLMNAPELTDFLFPPPLTDFLFQDANNMGLGLGLGPTPPQVGGYGWDPCDEWQNLNWTGSG</sequence>
<dbReference type="PANTHER" id="PTHR31313">
    <property type="entry name" value="TY1 ENHANCER ACTIVATOR"/>
    <property type="match status" value="1"/>
</dbReference>
<accession>A0AAJ0BTL0</accession>
<dbReference type="Pfam" id="PF00172">
    <property type="entry name" value="Zn_clus"/>
    <property type="match status" value="1"/>
</dbReference>
<evidence type="ECO:0000256" key="5">
    <source>
        <dbReference type="ARBA" id="ARBA00023125"/>
    </source>
</evidence>
<feature type="region of interest" description="Disordered" evidence="8">
    <location>
        <begin position="69"/>
        <end position="193"/>
    </location>
</feature>
<evidence type="ECO:0000313" key="10">
    <source>
        <dbReference type="EMBL" id="KAK1763981.1"/>
    </source>
</evidence>
<dbReference type="Proteomes" id="UP001244011">
    <property type="component" value="Unassembled WGS sequence"/>
</dbReference>
<dbReference type="RefSeq" id="XP_060280194.1">
    <property type="nucleotide sequence ID" value="XM_060425299.1"/>
</dbReference>
<feature type="compositionally biased region" description="Low complexity" evidence="8">
    <location>
        <begin position="88"/>
        <end position="102"/>
    </location>
</feature>
<feature type="non-terminal residue" evidence="10">
    <location>
        <position position="818"/>
    </location>
</feature>
<keyword evidence="4" id="KW-0805">Transcription regulation</keyword>
<dbReference type="InterPro" id="IPR001138">
    <property type="entry name" value="Zn2Cys6_DnaBD"/>
</dbReference>
<evidence type="ECO:0000256" key="7">
    <source>
        <dbReference type="ARBA" id="ARBA00023242"/>
    </source>
</evidence>
<comment type="subcellular location">
    <subcellularLocation>
        <location evidence="1">Nucleus</location>
    </subcellularLocation>
</comment>
<feature type="domain" description="Zn(2)-C6 fungal-type" evidence="9">
    <location>
        <begin position="10"/>
        <end position="39"/>
    </location>
</feature>
<evidence type="ECO:0000256" key="8">
    <source>
        <dbReference type="SAM" id="MobiDB-lite"/>
    </source>
</evidence>
<dbReference type="CDD" id="cd00067">
    <property type="entry name" value="GAL4"/>
    <property type="match status" value="1"/>
</dbReference>
<name>A0AAJ0BTL0_9PEZI</name>
<evidence type="ECO:0000259" key="9">
    <source>
        <dbReference type="PROSITE" id="PS50048"/>
    </source>
</evidence>